<feature type="transmembrane region" description="Helical" evidence="1">
    <location>
        <begin position="450"/>
        <end position="469"/>
    </location>
</feature>
<feature type="transmembrane region" description="Helical" evidence="1">
    <location>
        <begin position="244"/>
        <end position="275"/>
    </location>
</feature>
<feature type="transmembrane region" description="Helical" evidence="1">
    <location>
        <begin position="365"/>
        <end position="383"/>
    </location>
</feature>
<dbReference type="Pfam" id="PF01757">
    <property type="entry name" value="Acyl_transf_3"/>
    <property type="match status" value="1"/>
</dbReference>
<keyword evidence="1" id="KW-1133">Transmembrane helix</keyword>
<feature type="transmembrane region" description="Helical" evidence="1">
    <location>
        <begin position="395"/>
        <end position="414"/>
    </location>
</feature>
<evidence type="ECO:0000259" key="2">
    <source>
        <dbReference type="Pfam" id="PF01757"/>
    </source>
</evidence>
<proteinExistence type="predicted"/>
<keyword evidence="1" id="KW-0812">Transmembrane</keyword>
<dbReference type="Proteomes" id="UP000319663">
    <property type="component" value="Unassembled WGS sequence"/>
</dbReference>
<feature type="transmembrane region" description="Helical" evidence="1">
    <location>
        <begin position="112"/>
        <end position="135"/>
    </location>
</feature>
<dbReference type="STRING" id="5098.A0A507R4H3"/>
<dbReference type="InterPro" id="IPR002656">
    <property type="entry name" value="Acyl_transf_3_dom"/>
</dbReference>
<dbReference type="PANTHER" id="PTHR23028:SF134">
    <property type="entry name" value="PUTATIVE (AFU_ORTHOLOGUE AFUA_4G08520)-RELATED"/>
    <property type="match status" value="1"/>
</dbReference>
<evidence type="ECO:0000313" key="4">
    <source>
        <dbReference type="Proteomes" id="UP000319663"/>
    </source>
</evidence>
<evidence type="ECO:0000256" key="1">
    <source>
        <dbReference type="SAM" id="Phobius"/>
    </source>
</evidence>
<dbReference type="PANTHER" id="PTHR23028">
    <property type="entry name" value="ACETYLTRANSFERASE"/>
    <property type="match status" value="1"/>
</dbReference>
<gene>
    <name evidence="3" type="ORF">MPDQ_002053</name>
</gene>
<organism evidence="3 4">
    <name type="scientific">Monascus purpureus</name>
    <name type="common">Red mold</name>
    <name type="synonym">Monascus anka</name>
    <dbReference type="NCBI Taxonomy" id="5098"/>
    <lineage>
        <taxon>Eukaryota</taxon>
        <taxon>Fungi</taxon>
        <taxon>Dikarya</taxon>
        <taxon>Ascomycota</taxon>
        <taxon>Pezizomycotina</taxon>
        <taxon>Eurotiomycetes</taxon>
        <taxon>Eurotiomycetidae</taxon>
        <taxon>Eurotiales</taxon>
        <taxon>Aspergillaceae</taxon>
        <taxon>Monascus</taxon>
    </lineage>
</organism>
<feature type="domain" description="Acyltransferase 3" evidence="2">
    <location>
        <begin position="68"/>
        <end position="463"/>
    </location>
</feature>
<evidence type="ECO:0000313" key="3">
    <source>
        <dbReference type="EMBL" id="TQB75753.1"/>
    </source>
</evidence>
<dbReference type="AlphaFoldDB" id="A0A507R4H3"/>
<feature type="transmembrane region" description="Helical" evidence="1">
    <location>
        <begin position="166"/>
        <end position="187"/>
    </location>
</feature>
<keyword evidence="1" id="KW-0472">Membrane</keyword>
<sequence>MNPFRMKRMGALYASLRASIMKSKIADSLELNGCTPTLLYDLERQDLNLSPEALPSSPNTTGNGNPTAFLDGLRGIAAVFVFIQHFIGSYDYNVHEHGFGENGNYYIASMPFVRILFSGGSAAVAIFFVLSGYVLSKSPIRLLRQGKRSECARSLVSATIRRPFRLYLPTLAVTLLVALLMHAPFGIMREQPWPQPRETLWDELVTWLCDSAAFFNPFRRHSNLVWFRYSMVAWTIPVELVGSWFVYLLMAILAFSGLWLSLSLCLLSITAILLLHNGQWDLACFTAGLILAHFDVYSLDIAYLAQHLTRRPRLIFWNVTFVVGYYLLCEPAHNGHVEYSLDTPGWHYLTLLIPSCYDQDRYYRFWHSWGAFLLVYAILRLHWLRAIFNTKPMQYVGKVSFMLYLIHLPMFAIVGDRIGKMLGQDNLAAEPWWENRLYIPDIGPTAMSTRFLLCLSLVLSICLAVADLGRKLFDVPSVRAGKWISQKLGVP</sequence>
<feature type="transmembrane region" description="Helical" evidence="1">
    <location>
        <begin position="282"/>
        <end position="305"/>
    </location>
</feature>
<accession>A0A507R4H3</accession>
<protein>
    <recommendedName>
        <fullName evidence="2">Acyltransferase 3 domain-containing protein</fullName>
    </recommendedName>
</protein>
<name>A0A507R4H3_MONPU</name>
<dbReference type="GO" id="GO:0016747">
    <property type="term" value="F:acyltransferase activity, transferring groups other than amino-acyl groups"/>
    <property type="evidence" value="ECO:0007669"/>
    <property type="project" value="InterPro"/>
</dbReference>
<keyword evidence="4" id="KW-1185">Reference proteome</keyword>
<comment type="caution">
    <text evidence="3">The sequence shown here is derived from an EMBL/GenBank/DDBJ whole genome shotgun (WGS) entry which is preliminary data.</text>
</comment>
<dbReference type="InterPro" id="IPR050879">
    <property type="entry name" value="Acyltransferase_3"/>
</dbReference>
<reference evidence="3 4" key="1">
    <citation type="submission" date="2019-06" db="EMBL/GenBank/DDBJ databases">
        <title>Wine fermentation using esterase from Monascus purpureus.</title>
        <authorList>
            <person name="Geng C."/>
            <person name="Zhang Y."/>
        </authorList>
    </citation>
    <scope>NUCLEOTIDE SEQUENCE [LARGE SCALE GENOMIC DNA]</scope>
    <source>
        <strain evidence="3">HQ1</strain>
    </source>
</reference>
<dbReference type="EMBL" id="VIFY01000016">
    <property type="protein sequence ID" value="TQB75753.1"/>
    <property type="molecule type" value="Genomic_DNA"/>
</dbReference>